<evidence type="ECO:0000313" key="8">
    <source>
        <dbReference type="Proteomes" id="UP000029585"/>
    </source>
</evidence>
<dbReference type="GO" id="GO:0046872">
    <property type="term" value="F:metal ion binding"/>
    <property type="evidence" value="ECO:0007669"/>
    <property type="project" value="InterPro"/>
</dbReference>
<evidence type="ECO:0008006" key="9">
    <source>
        <dbReference type="Google" id="ProtNLM"/>
    </source>
</evidence>
<reference evidence="7 8" key="1">
    <citation type="submission" date="2011-08" db="EMBL/GenBank/DDBJ databases">
        <title>The Genome Sequence of Clostridium orbiscindens 1_3_50AFAA.</title>
        <authorList>
            <consortium name="The Broad Institute Genome Sequencing Platform"/>
            <person name="Earl A."/>
            <person name="Ward D."/>
            <person name="Feldgarden M."/>
            <person name="Gevers D."/>
            <person name="Daigneault M."/>
            <person name="Strauss J."/>
            <person name="Allen-Vercoe E."/>
            <person name="Young S.K."/>
            <person name="Zeng Q."/>
            <person name="Gargeya S."/>
            <person name="Fitzgerald M."/>
            <person name="Haas B."/>
            <person name="Abouelleil A."/>
            <person name="Alvarado L."/>
            <person name="Arachchi H.M."/>
            <person name="Berlin A."/>
            <person name="Brown A."/>
            <person name="Chapman S.B."/>
            <person name="Chen Z."/>
            <person name="Dunbar C."/>
            <person name="Freedman E."/>
            <person name="Gearin G."/>
            <person name="Gellesch M."/>
            <person name="Goldberg J."/>
            <person name="Griggs A."/>
            <person name="Gujja S."/>
            <person name="Heiman D."/>
            <person name="Howarth C."/>
            <person name="Larson L."/>
            <person name="Lui A."/>
            <person name="MacDonald P.J.P."/>
            <person name="Montmayeur A."/>
            <person name="Murphy C."/>
            <person name="Neiman D."/>
            <person name="Pearson M."/>
            <person name="Priest M."/>
            <person name="Roberts A."/>
            <person name="Saif S."/>
            <person name="Shea T."/>
            <person name="Shenoy N."/>
            <person name="Sisk P."/>
            <person name="Stolte C."/>
            <person name="Sykes S."/>
            <person name="Wortman J."/>
            <person name="Nusbaum C."/>
            <person name="Birren B."/>
        </authorList>
    </citation>
    <scope>NUCLEOTIDE SEQUENCE [LARGE SCALE GENOMIC DNA]</scope>
    <source>
        <strain evidence="7 8">1_3_50AFAA</strain>
    </source>
</reference>
<evidence type="ECO:0000256" key="6">
    <source>
        <dbReference type="SAM" id="SignalP"/>
    </source>
</evidence>
<evidence type="ECO:0000313" key="7">
    <source>
        <dbReference type="EMBL" id="KGF54260.1"/>
    </source>
</evidence>
<evidence type="ECO:0000256" key="5">
    <source>
        <dbReference type="SAM" id="MobiDB-lite"/>
    </source>
</evidence>
<sequence>MKNLKEFLVFCLSTALSLSLLAACGKPQTPIAGAETPAEPSSAASEGSLRVIASFYPMYDFAQKIGGDKVTVTNMVPAGTEPHDWEPSPSDIVALEQADVFVYSGAGMEHWVEDVLASLDNQSLVTVEASYGIALLEGHHHHHEDEEEAEHEHEDEHEHEEGGGYDPHVWLSPLNAKREMENIKNAMAEADPANAEYYEANYAAWSARCDQLDQAFKDGLSNLAIQDIVVSHEAFGYLCDAYGLNQVGIEGISPDSEPDPARMAQIQDFVTEHQVKVIFSEELVSPKVAQAIADATGARVETLSPLEGLTDEQLTAGEDYFSVMEQSLASLKDALS</sequence>
<feature type="region of interest" description="Disordered" evidence="5">
    <location>
        <begin position="140"/>
        <end position="170"/>
    </location>
</feature>
<keyword evidence="3 6" id="KW-0732">Signal</keyword>
<dbReference type="GO" id="GO:0030001">
    <property type="term" value="P:metal ion transport"/>
    <property type="evidence" value="ECO:0007669"/>
    <property type="project" value="InterPro"/>
</dbReference>
<feature type="signal peptide" evidence="6">
    <location>
        <begin position="1"/>
        <end position="22"/>
    </location>
</feature>
<dbReference type="InterPro" id="IPR006127">
    <property type="entry name" value="ZnuA-like"/>
</dbReference>
<dbReference type="Gene3D" id="3.40.50.1980">
    <property type="entry name" value="Nitrogenase molybdenum iron protein domain"/>
    <property type="match status" value="2"/>
</dbReference>
<dbReference type="InterPro" id="IPR006129">
    <property type="entry name" value="AdhesinB"/>
</dbReference>
<keyword evidence="2 4" id="KW-0813">Transport</keyword>
<dbReference type="Pfam" id="PF01297">
    <property type="entry name" value="ZnuA"/>
    <property type="match status" value="1"/>
</dbReference>
<evidence type="ECO:0000256" key="2">
    <source>
        <dbReference type="ARBA" id="ARBA00022448"/>
    </source>
</evidence>
<gene>
    <name evidence="7" type="ORF">HMPREF9460_03054</name>
</gene>
<dbReference type="CDD" id="cd01017">
    <property type="entry name" value="AdcA"/>
    <property type="match status" value="1"/>
</dbReference>
<dbReference type="PRINTS" id="PR00691">
    <property type="entry name" value="ADHESINB"/>
</dbReference>
<dbReference type="PROSITE" id="PS51257">
    <property type="entry name" value="PROKAR_LIPOPROTEIN"/>
    <property type="match status" value="1"/>
</dbReference>
<keyword evidence="8" id="KW-1185">Reference proteome</keyword>
<dbReference type="PATRIC" id="fig|742738.3.peg.3140"/>
<evidence type="ECO:0000256" key="1">
    <source>
        <dbReference type="ARBA" id="ARBA00011028"/>
    </source>
</evidence>
<evidence type="ECO:0000256" key="3">
    <source>
        <dbReference type="ARBA" id="ARBA00022729"/>
    </source>
</evidence>
<dbReference type="PANTHER" id="PTHR42953:SF3">
    <property type="entry name" value="HIGH-AFFINITY ZINC UPTAKE SYSTEM PROTEIN ZNUA"/>
    <property type="match status" value="1"/>
</dbReference>
<dbReference type="InterPro" id="IPR006128">
    <property type="entry name" value="Lipoprotein_PsaA-like"/>
</dbReference>
<organism evidence="7 8">
    <name type="scientific">Flavonifractor plautii 1_3_50AFAA</name>
    <dbReference type="NCBI Taxonomy" id="742738"/>
    <lineage>
        <taxon>Bacteria</taxon>
        <taxon>Bacillati</taxon>
        <taxon>Bacillota</taxon>
        <taxon>Clostridia</taxon>
        <taxon>Eubacteriales</taxon>
        <taxon>Oscillospiraceae</taxon>
        <taxon>Flavonifractor</taxon>
    </lineage>
</organism>
<feature type="chain" id="PRO_5039672910" description="ABC transporter substrate-binding protein" evidence="6">
    <location>
        <begin position="23"/>
        <end position="336"/>
    </location>
</feature>
<dbReference type="eggNOG" id="COG0803">
    <property type="taxonomic scope" value="Bacteria"/>
</dbReference>
<protein>
    <recommendedName>
        <fullName evidence="9">ABC transporter substrate-binding protein</fullName>
    </recommendedName>
</protein>
<accession>A0A096B5F3</accession>
<dbReference type="EMBL" id="ADLO01000092">
    <property type="protein sequence ID" value="KGF54260.1"/>
    <property type="molecule type" value="Genomic_DNA"/>
</dbReference>
<dbReference type="PRINTS" id="PR00690">
    <property type="entry name" value="ADHESNFAMILY"/>
</dbReference>
<dbReference type="RefSeq" id="WP_044942293.1">
    <property type="nucleotide sequence ID" value="NZ_KN174164.1"/>
</dbReference>
<dbReference type="GO" id="GO:0007155">
    <property type="term" value="P:cell adhesion"/>
    <property type="evidence" value="ECO:0007669"/>
    <property type="project" value="InterPro"/>
</dbReference>
<dbReference type="HOGENOM" id="CLU_016838_1_0_9"/>
<dbReference type="Proteomes" id="UP000029585">
    <property type="component" value="Unassembled WGS sequence"/>
</dbReference>
<comment type="caution">
    <text evidence="7">The sequence shown here is derived from an EMBL/GenBank/DDBJ whole genome shotgun (WGS) entry which is preliminary data.</text>
</comment>
<dbReference type="AlphaFoldDB" id="A0A096B5F3"/>
<dbReference type="SUPFAM" id="SSF53807">
    <property type="entry name" value="Helical backbone' metal receptor"/>
    <property type="match status" value="1"/>
</dbReference>
<comment type="similarity">
    <text evidence="1 4">Belongs to the bacterial solute-binding protein 9 family.</text>
</comment>
<dbReference type="PANTHER" id="PTHR42953">
    <property type="entry name" value="HIGH-AFFINITY ZINC UPTAKE SYSTEM PROTEIN ZNUA-RELATED"/>
    <property type="match status" value="1"/>
</dbReference>
<name>A0A096B5F3_FLAPL</name>
<evidence type="ECO:0000256" key="4">
    <source>
        <dbReference type="RuleBase" id="RU003512"/>
    </source>
</evidence>
<proteinExistence type="inferred from homology"/>
<feature type="compositionally biased region" description="Basic and acidic residues" evidence="5">
    <location>
        <begin position="150"/>
        <end position="162"/>
    </location>
</feature>
<dbReference type="InterPro" id="IPR050492">
    <property type="entry name" value="Bact_metal-bind_prot9"/>
</dbReference>